<evidence type="ECO:0000313" key="4">
    <source>
        <dbReference type="Proteomes" id="UP000285060"/>
    </source>
</evidence>
<keyword evidence="1" id="KW-0812">Transmembrane</keyword>
<feature type="transmembrane region" description="Helical" evidence="1">
    <location>
        <begin position="1102"/>
        <end position="1123"/>
    </location>
</feature>
<dbReference type="PANTHER" id="PTHR31513:SF2">
    <property type="entry name" value="MRAZ"/>
    <property type="match status" value="1"/>
</dbReference>
<protein>
    <recommendedName>
        <fullName evidence="2">DUF8003 domain-containing protein</fullName>
    </recommendedName>
</protein>
<evidence type="ECO:0000256" key="1">
    <source>
        <dbReference type="SAM" id="Phobius"/>
    </source>
</evidence>
<feature type="transmembrane region" description="Helical" evidence="1">
    <location>
        <begin position="746"/>
        <end position="768"/>
    </location>
</feature>
<accession>A0A3R6ZU38</accession>
<keyword evidence="4" id="KW-1185">Reference proteome</keyword>
<organism evidence="3 4">
    <name type="scientific">Aphanomyces invadans</name>
    <dbReference type="NCBI Taxonomy" id="157072"/>
    <lineage>
        <taxon>Eukaryota</taxon>
        <taxon>Sar</taxon>
        <taxon>Stramenopiles</taxon>
        <taxon>Oomycota</taxon>
        <taxon>Saprolegniomycetes</taxon>
        <taxon>Saprolegniales</taxon>
        <taxon>Verrucalvaceae</taxon>
        <taxon>Aphanomyces</taxon>
    </lineage>
</organism>
<reference evidence="3 4" key="1">
    <citation type="submission" date="2018-08" db="EMBL/GenBank/DDBJ databases">
        <title>Aphanomyces genome sequencing and annotation.</title>
        <authorList>
            <person name="Minardi D."/>
            <person name="Oidtmann B."/>
            <person name="Van Der Giezen M."/>
            <person name="Studholme D.J."/>
        </authorList>
    </citation>
    <scope>NUCLEOTIDE SEQUENCE [LARGE SCALE GENOMIC DNA]</scope>
    <source>
        <strain evidence="3 4">NJM0002</strain>
    </source>
</reference>
<sequence length="1187" mass="126746">MTSFQLTALDLFMDDTSLFVIEETLAVNASRKFRLDQDATIISGGSWPGHSGGRVNITTSSFVLHGEIRASGGEGICIDGKCTPGGNGGFVTLLYTSVATETGSIVVSGGANPLNSDPHANVHAVDDDVLWTANCLSGAAGQVLRIFASNKGTDGYLVISNGFNGPSSNVRRCAPVVFNTGSIDPSVKRVLIEGESLVRFDGTTWGMHGDSELIVEDATLVGVAAAPLHVFVKQLVVRGTSILHSSAGLYVTADILSIDFGAKVTWGPQASSKFIVSDGVQINGNVSTTSTNGGGTFVIQSGGNLVVEGTISTPTLFAASTINMVVTGVIQTNAQTAVDSAQYPPCSQLVGADPATLNYTLMLTSQGSIDLGQQTKPSLLSGSSILLCSNQSIRVGHKSVVSATGLGYPATRGLGAGDCTDGSGGGGGYGGDGADSVEIQSGHVDVVHSDGGLSYGSRSSTGYLGSGGGCFGGGTGGGLVMLGAYRVELNGSILANGQNGVAVRAGGGSGGYIGLTILNGIVGTGYLSASGGNASCSQDAYRSSANATTWTCGGGGGGGRLRLLGCENFNDCTTNFSGTYSVMGGKADKEKARASIGTYFGFPCPPGYGGLMCRVCDKGSFKQERGSSECLVCKNSPVNAHYTHNGYLCKKDLYTPDKSSSNVLEKDHLLAKRPWYKHRLSRMIWPRVGYPKLQENELKIHMARIYLSGNNTQENPLRLHADVPRGLDLVLDKDKFKNLAEHVNSILAFSTGGSMLFNLTKMLCYPLASDVMFYRRHKKFNALKRWMSKYNHECMLGARSRSMANALKLGYCADYSLAYIELLYVENNPSSCIPRPPGIVGKPHLPLVLLFAGLGTYESPLYLDPNDLLVRSVPQSPELTAFIDEAWIEIIADLNAMLRVVNVQHASHSVRDLMRVSKFCEQKNGHHMRSQRAPSLGGLRMHLGRFFTGGKDQRYQWGLFLTCVHIQKSVQVCISRPMLPIPGILVNTDALEERQNHVQTRNQLVCHMHRVVVPSNVMKATMVTRSWILYMTIAVAVFLDLATTLGMLVNLKCVENGMEMRSCTNGVLWPVLLVYPFAIIVSPICGIVTLTTSSPTFARKYGLWNACSVVNVAVAIVICYIESDKLVAPYVTRPLPLFPCATLVVKVVQAVVVDYFIADMEATRRRRGWRGLMKRRDSDSSTPPASP</sequence>
<feature type="transmembrane region" description="Helical" evidence="1">
    <location>
        <begin position="1068"/>
        <end position="1090"/>
    </location>
</feature>
<dbReference type="Pfam" id="PF26010">
    <property type="entry name" value="DUF8003"/>
    <property type="match status" value="1"/>
</dbReference>
<dbReference type="InterPro" id="IPR058316">
    <property type="entry name" value="DUF8003"/>
</dbReference>
<name>A0A3R6ZU38_9STRA</name>
<gene>
    <name evidence="3" type="ORF">DYB32_002261</name>
</gene>
<dbReference type="EMBL" id="QUSY01000114">
    <property type="protein sequence ID" value="RHY32772.1"/>
    <property type="molecule type" value="Genomic_DNA"/>
</dbReference>
<keyword evidence="1" id="KW-1133">Transmembrane helix</keyword>
<dbReference type="AlphaFoldDB" id="A0A3R6ZU38"/>
<dbReference type="VEuPathDB" id="FungiDB:H310_11479"/>
<keyword evidence="1" id="KW-0472">Membrane</keyword>
<proteinExistence type="predicted"/>
<evidence type="ECO:0000313" key="3">
    <source>
        <dbReference type="EMBL" id="RHY32772.1"/>
    </source>
</evidence>
<feature type="transmembrane region" description="Helical" evidence="1">
    <location>
        <begin position="1027"/>
        <end position="1048"/>
    </location>
</feature>
<dbReference type="Proteomes" id="UP000285060">
    <property type="component" value="Unassembled WGS sequence"/>
</dbReference>
<dbReference type="PANTHER" id="PTHR31513">
    <property type="entry name" value="EPHRIN TYPE-B RECEPTOR"/>
    <property type="match status" value="1"/>
</dbReference>
<evidence type="ECO:0000259" key="2">
    <source>
        <dbReference type="Pfam" id="PF26010"/>
    </source>
</evidence>
<feature type="domain" description="DUF8003" evidence="2">
    <location>
        <begin position="600"/>
        <end position="646"/>
    </location>
</feature>
<feature type="transmembrane region" description="Helical" evidence="1">
    <location>
        <begin position="1135"/>
        <end position="1157"/>
    </location>
</feature>
<comment type="caution">
    <text evidence="3">The sequence shown here is derived from an EMBL/GenBank/DDBJ whole genome shotgun (WGS) entry which is preliminary data.</text>
</comment>